<evidence type="ECO:0000256" key="3">
    <source>
        <dbReference type="ARBA" id="ARBA00023082"/>
    </source>
</evidence>
<dbReference type="InterPro" id="IPR036388">
    <property type="entry name" value="WH-like_DNA-bd_sf"/>
</dbReference>
<dbReference type="RefSeq" id="WP_130286327.1">
    <property type="nucleotide sequence ID" value="NZ_SGXE01000002.1"/>
</dbReference>
<evidence type="ECO:0000313" key="8">
    <source>
        <dbReference type="Proteomes" id="UP000292262"/>
    </source>
</evidence>
<dbReference type="InterPro" id="IPR013325">
    <property type="entry name" value="RNA_pol_sigma_r2"/>
</dbReference>
<evidence type="ECO:0000313" key="7">
    <source>
        <dbReference type="EMBL" id="RZS93183.1"/>
    </source>
</evidence>
<feature type="domain" description="RNA polymerase sigma factor 70 region 4 type 2" evidence="6">
    <location>
        <begin position="108"/>
        <end position="158"/>
    </location>
</feature>
<dbReference type="SUPFAM" id="SSF88946">
    <property type="entry name" value="Sigma2 domain of RNA polymerase sigma factors"/>
    <property type="match status" value="1"/>
</dbReference>
<name>A0A4Q7P081_9FLAO</name>
<reference evidence="7 8" key="1">
    <citation type="submission" date="2019-02" db="EMBL/GenBank/DDBJ databases">
        <title>Genomic Encyclopedia of Type Strains, Phase IV (KMG-IV): sequencing the most valuable type-strain genomes for metagenomic binning, comparative biology and taxonomic classification.</title>
        <authorList>
            <person name="Goeker M."/>
        </authorList>
    </citation>
    <scope>NUCLEOTIDE SEQUENCE [LARGE SCALE GENOMIC DNA]</scope>
    <source>
        <strain evidence="7 8">DSM 17196</strain>
    </source>
</reference>
<dbReference type="GO" id="GO:0003677">
    <property type="term" value="F:DNA binding"/>
    <property type="evidence" value="ECO:0007669"/>
    <property type="project" value="InterPro"/>
</dbReference>
<dbReference type="InterPro" id="IPR039425">
    <property type="entry name" value="RNA_pol_sigma-70-like"/>
</dbReference>
<dbReference type="Pfam" id="PF04542">
    <property type="entry name" value="Sigma70_r2"/>
    <property type="match status" value="1"/>
</dbReference>
<dbReference type="PANTHER" id="PTHR43133:SF45">
    <property type="entry name" value="RNA POLYMERASE ECF-TYPE SIGMA FACTOR"/>
    <property type="match status" value="1"/>
</dbReference>
<keyword evidence="3" id="KW-0731">Sigma factor</keyword>
<proteinExistence type="inferred from homology"/>
<dbReference type="SUPFAM" id="SSF88659">
    <property type="entry name" value="Sigma3 and sigma4 domains of RNA polymerase sigma factors"/>
    <property type="match status" value="1"/>
</dbReference>
<dbReference type="PANTHER" id="PTHR43133">
    <property type="entry name" value="RNA POLYMERASE ECF-TYPE SIGMA FACTO"/>
    <property type="match status" value="1"/>
</dbReference>
<evidence type="ECO:0000256" key="1">
    <source>
        <dbReference type="ARBA" id="ARBA00010641"/>
    </source>
</evidence>
<dbReference type="Pfam" id="PF08281">
    <property type="entry name" value="Sigma70_r4_2"/>
    <property type="match status" value="1"/>
</dbReference>
<keyword evidence="4" id="KW-0804">Transcription</keyword>
<dbReference type="Gene3D" id="1.10.10.10">
    <property type="entry name" value="Winged helix-like DNA-binding domain superfamily/Winged helix DNA-binding domain"/>
    <property type="match status" value="1"/>
</dbReference>
<dbReference type="InterPro" id="IPR013249">
    <property type="entry name" value="RNA_pol_sigma70_r4_t2"/>
</dbReference>
<evidence type="ECO:0000256" key="4">
    <source>
        <dbReference type="ARBA" id="ARBA00023163"/>
    </source>
</evidence>
<dbReference type="NCBIfam" id="TIGR02937">
    <property type="entry name" value="sigma70-ECF"/>
    <property type="match status" value="1"/>
</dbReference>
<sequence length="165" mass="19338">MTNFKTIPSIEALYTQYYPMVLQMSLGFVKGDRPVAKDLAQQVFINVWSALDQFKETASYKTWIYRITVNTCLQYLRKQKTKPTARFDEVAYKLQQVEQPQENQDHSELYTAIGQLNEVDRLLIMMVLEEQEYEDIAEVMGISAVNVRVKIHRIKKRLKKILQDG</sequence>
<dbReference type="GO" id="GO:0006352">
    <property type="term" value="P:DNA-templated transcription initiation"/>
    <property type="evidence" value="ECO:0007669"/>
    <property type="project" value="InterPro"/>
</dbReference>
<dbReference type="Proteomes" id="UP000292262">
    <property type="component" value="Unassembled WGS sequence"/>
</dbReference>
<dbReference type="GO" id="GO:0016987">
    <property type="term" value="F:sigma factor activity"/>
    <property type="evidence" value="ECO:0007669"/>
    <property type="project" value="UniProtKB-KW"/>
</dbReference>
<comment type="caution">
    <text evidence="7">The sequence shown here is derived from an EMBL/GenBank/DDBJ whole genome shotgun (WGS) entry which is preliminary data.</text>
</comment>
<dbReference type="OrthoDB" id="9780326at2"/>
<keyword evidence="8" id="KW-1185">Reference proteome</keyword>
<comment type="similarity">
    <text evidence="1">Belongs to the sigma-70 factor family. ECF subfamily.</text>
</comment>
<organism evidence="7 8">
    <name type="scientific">Aquimarina brevivitae</name>
    <dbReference type="NCBI Taxonomy" id="323412"/>
    <lineage>
        <taxon>Bacteria</taxon>
        <taxon>Pseudomonadati</taxon>
        <taxon>Bacteroidota</taxon>
        <taxon>Flavobacteriia</taxon>
        <taxon>Flavobacteriales</taxon>
        <taxon>Flavobacteriaceae</taxon>
        <taxon>Aquimarina</taxon>
    </lineage>
</organism>
<dbReference type="Gene3D" id="1.10.1740.10">
    <property type="match status" value="1"/>
</dbReference>
<evidence type="ECO:0000256" key="2">
    <source>
        <dbReference type="ARBA" id="ARBA00023015"/>
    </source>
</evidence>
<evidence type="ECO:0000259" key="5">
    <source>
        <dbReference type="Pfam" id="PF04542"/>
    </source>
</evidence>
<evidence type="ECO:0000259" key="6">
    <source>
        <dbReference type="Pfam" id="PF08281"/>
    </source>
</evidence>
<dbReference type="InterPro" id="IPR013324">
    <property type="entry name" value="RNA_pol_sigma_r3/r4-like"/>
</dbReference>
<keyword evidence="2" id="KW-0805">Transcription regulation</keyword>
<accession>A0A4Q7P081</accession>
<dbReference type="InterPro" id="IPR014284">
    <property type="entry name" value="RNA_pol_sigma-70_dom"/>
</dbReference>
<dbReference type="AlphaFoldDB" id="A0A4Q7P081"/>
<dbReference type="EMBL" id="SGXE01000002">
    <property type="protein sequence ID" value="RZS93183.1"/>
    <property type="molecule type" value="Genomic_DNA"/>
</dbReference>
<dbReference type="InterPro" id="IPR007627">
    <property type="entry name" value="RNA_pol_sigma70_r2"/>
</dbReference>
<gene>
    <name evidence="7" type="ORF">EV197_1753</name>
</gene>
<protein>
    <submittedName>
        <fullName evidence="7">RNA polymerase sigma-70 factor (ECF subfamily)</fullName>
    </submittedName>
</protein>
<feature type="domain" description="RNA polymerase sigma-70 region 2" evidence="5">
    <location>
        <begin position="13"/>
        <end position="80"/>
    </location>
</feature>